<dbReference type="Pfam" id="PF00856">
    <property type="entry name" value="SET"/>
    <property type="match status" value="1"/>
</dbReference>
<dbReference type="GO" id="GO:0008168">
    <property type="term" value="F:methyltransferase activity"/>
    <property type="evidence" value="ECO:0007669"/>
    <property type="project" value="UniProtKB-KW"/>
</dbReference>
<dbReference type="GO" id="GO:0005694">
    <property type="term" value="C:chromosome"/>
    <property type="evidence" value="ECO:0007669"/>
    <property type="project" value="UniProtKB-SubCell"/>
</dbReference>
<feature type="domain" description="Post-SET" evidence="7">
    <location>
        <begin position="154"/>
        <end position="170"/>
    </location>
</feature>
<keyword evidence="2" id="KW-0158">Chromosome</keyword>
<evidence type="ECO:0000313" key="8">
    <source>
        <dbReference type="EMBL" id="QUE49658.1"/>
    </source>
</evidence>
<dbReference type="InterPro" id="IPR046341">
    <property type="entry name" value="SET_dom_sf"/>
</dbReference>
<evidence type="ECO:0000313" key="9">
    <source>
        <dbReference type="Proteomes" id="UP000676169"/>
    </source>
</evidence>
<dbReference type="KEGG" id="lamb:KBB96_12330"/>
<dbReference type="PROSITE" id="PS50868">
    <property type="entry name" value="POST_SET"/>
    <property type="match status" value="1"/>
</dbReference>
<dbReference type="PROSITE" id="PS50280">
    <property type="entry name" value="SET"/>
    <property type="match status" value="1"/>
</dbReference>
<keyword evidence="5" id="KW-0949">S-adenosyl-L-methionine</keyword>
<protein>
    <submittedName>
        <fullName evidence="8">SET domain-containing protein-lysine N-methyltransferase</fullName>
    </submittedName>
</protein>
<dbReference type="InterPro" id="IPR003616">
    <property type="entry name" value="Post-SET_dom"/>
</dbReference>
<organism evidence="8 9">
    <name type="scientific">Luteolibacter ambystomatis</name>
    <dbReference type="NCBI Taxonomy" id="2824561"/>
    <lineage>
        <taxon>Bacteria</taxon>
        <taxon>Pseudomonadati</taxon>
        <taxon>Verrucomicrobiota</taxon>
        <taxon>Verrucomicrobiia</taxon>
        <taxon>Verrucomicrobiales</taxon>
        <taxon>Verrucomicrobiaceae</taxon>
        <taxon>Luteolibacter</taxon>
    </lineage>
</organism>
<feature type="domain" description="SET" evidence="6">
    <location>
        <begin position="30"/>
        <end position="147"/>
    </location>
</feature>
<keyword evidence="4" id="KW-0808">Transferase</keyword>
<dbReference type="Gene3D" id="2.170.270.10">
    <property type="entry name" value="SET domain"/>
    <property type="match status" value="1"/>
</dbReference>
<evidence type="ECO:0000259" key="6">
    <source>
        <dbReference type="PROSITE" id="PS50280"/>
    </source>
</evidence>
<dbReference type="SMART" id="SM00317">
    <property type="entry name" value="SET"/>
    <property type="match status" value="1"/>
</dbReference>
<evidence type="ECO:0000256" key="1">
    <source>
        <dbReference type="ARBA" id="ARBA00004286"/>
    </source>
</evidence>
<evidence type="ECO:0000259" key="7">
    <source>
        <dbReference type="PROSITE" id="PS50868"/>
    </source>
</evidence>
<dbReference type="Proteomes" id="UP000676169">
    <property type="component" value="Chromosome"/>
</dbReference>
<dbReference type="EMBL" id="CP073100">
    <property type="protein sequence ID" value="QUE49658.1"/>
    <property type="molecule type" value="Genomic_DNA"/>
</dbReference>
<evidence type="ECO:0000256" key="5">
    <source>
        <dbReference type="ARBA" id="ARBA00022691"/>
    </source>
</evidence>
<evidence type="ECO:0000256" key="4">
    <source>
        <dbReference type="ARBA" id="ARBA00022679"/>
    </source>
</evidence>
<dbReference type="InterPro" id="IPR001214">
    <property type="entry name" value="SET_dom"/>
</dbReference>
<dbReference type="SMART" id="SM00508">
    <property type="entry name" value="PostSET"/>
    <property type="match status" value="1"/>
</dbReference>
<evidence type="ECO:0000256" key="3">
    <source>
        <dbReference type="ARBA" id="ARBA00022603"/>
    </source>
</evidence>
<dbReference type="AlphaFoldDB" id="A0A975G6F7"/>
<evidence type="ECO:0000256" key="2">
    <source>
        <dbReference type="ARBA" id="ARBA00022454"/>
    </source>
</evidence>
<dbReference type="SUPFAM" id="SSF82199">
    <property type="entry name" value="SET domain"/>
    <property type="match status" value="1"/>
</dbReference>
<sequence>MAKKAAKNKQAQDAWLRKKLTELWNRGQSEYCEVRGSVIHGRGVYATQFIPKETKIIEYVGELVDKEESDKRAHAQHAKAIETGDAAVYIFTLSKRWDIDGNVPWNTARLINHSCNPNCEAWIEGRKIFIHSLREIKEGEELTFDYGFDVDCYEDHPCLCGSENCVGYIVSRDQWPELRQRLGGAEE</sequence>
<accession>A0A975G6F7</accession>
<dbReference type="GO" id="GO:0032259">
    <property type="term" value="P:methylation"/>
    <property type="evidence" value="ECO:0007669"/>
    <property type="project" value="UniProtKB-KW"/>
</dbReference>
<dbReference type="InterPro" id="IPR050777">
    <property type="entry name" value="SET2_Histone-Lys_MeTrsfase"/>
</dbReference>
<dbReference type="RefSeq" id="WP_211629747.1">
    <property type="nucleotide sequence ID" value="NZ_CP073100.1"/>
</dbReference>
<keyword evidence="3" id="KW-0489">Methyltransferase</keyword>
<comment type="subcellular location">
    <subcellularLocation>
        <location evidence="1">Chromosome</location>
    </subcellularLocation>
</comment>
<keyword evidence="9" id="KW-1185">Reference proteome</keyword>
<name>A0A975G6F7_9BACT</name>
<gene>
    <name evidence="8" type="ORF">KBB96_12330</name>
</gene>
<dbReference type="PANTHER" id="PTHR22884">
    <property type="entry name" value="SET DOMAIN PROTEINS"/>
    <property type="match status" value="1"/>
</dbReference>
<proteinExistence type="predicted"/>
<reference evidence="8" key="1">
    <citation type="submission" date="2021-04" db="EMBL/GenBank/DDBJ databases">
        <title>Luteolibacter sp. 32A isolated from the skin of an Anderson's salamander (Ambystoma andersonii).</title>
        <authorList>
            <person name="Spergser J."/>
            <person name="Busse H.-J."/>
        </authorList>
    </citation>
    <scope>NUCLEOTIDE SEQUENCE</scope>
    <source>
        <strain evidence="8">32A</strain>
    </source>
</reference>